<sequence>MYQTENQHFSEKTARSVPVLITPVTCYHLIIPEDIMARSRDISSGYCV</sequence>
<reference evidence="3" key="1">
    <citation type="submission" date="2020-04" db="EMBL/GenBank/DDBJ databases">
        <authorList>
            <person name="Kittiwongwattana C."/>
        </authorList>
    </citation>
    <scope>NUCLEOTIDE SEQUENCE [LARGE SCALE GENOMIC DNA]</scope>
    <source>
        <strain evidence="2">1303</strain>
        <strain evidence="3">1310</strain>
    </source>
</reference>
<proteinExistence type="predicted"/>
<dbReference type="EMBL" id="CP051205">
    <property type="protein sequence ID" value="QJB30683.1"/>
    <property type="molecule type" value="Genomic_DNA"/>
</dbReference>
<dbReference type="EMBL" id="CP051204">
    <property type="protein sequence ID" value="QJB37183.1"/>
    <property type="molecule type" value="Genomic_DNA"/>
</dbReference>
<dbReference type="Proteomes" id="UP000503144">
    <property type="component" value="Chromosome"/>
</dbReference>
<keyword evidence="4" id="KW-1185">Reference proteome</keyword>
<reference evidence="1" key="2">
    <citation type="submission" date="2020-09" db="EMBL/GenBank/DDBJ databases">
        <authorList>
            <person name="Kittiwongwattana C."/>
        </authorList>
    </citation>
    <scope>NUCLEOTIDE SEQUENCE</scope>
    <source>
        <strain evidence="1">1310</strain>
    </source>
</reference>
<name>A0AAE6ZD46_9BACT</name>
<dbReference type="Proteomes" id="UP000502421">
    <property type="component" value="Chromosome"/>
</dbReference>
<protein>
    <submittedName>
        <fullName evidence="1">Uncharacterized protein</fullName>
    </submittedName>
</protein>
<gene>
    <name evidence="2" type="ORF">HF324_04670</name>
    <name evidence="1" type="ORF">HF329_04965</name>
</gene>
<dbReference type="KEGG" id="coy:HF329_04965"/>
<evidence type="ECO:0000313" key="3">
    <source>
        <dbReference type="Proteomes" id="UP000502421"/>
    </source>
</evidence>
<evidence type="ECO:0000313" key="1">
    <source>
        <dbReference type="EMBL" id="QJB30683.1"/>
    </source>
</evidence>
<accession>A0AAE6ZD46</accession>
<dbReference type="RefSeq" id="WP_168802961.1">
    <property type="nucleotide sequence ID" value="NZ_CP051204.2"/>
</dbReference>
<evidence type="ECO:0000313" key="4">
    <source>
        <dbReference type="Proteomes" id="UP000503144"/>
    </source>
</evidence>
<organism evidence="1 3">
    <name type="scientific">Chitinophaga oryzae</name>
    <dbReference type="NCBI Taxonomy" id="2725414"/>
    <lineage>
        <taxon>Bacteria</taxon>
        <taxon>Pseudomonadati</taxon>
        <taxon>Bacteroidota</taxon>
        <taxon>Chitinophagia</taxon>
        <taxon>Chitinophagales</taxon>
        <taxon>Chitinophagaceae</taxon>
        <taxon>Chitinophaga</taxon>
    </lineage>
</organism>
<dbReference type="AlphaFoldDB" id="A0AAE6ZD46"/>
<evidence type="ECO:0000313" key="2">
    <source>
        <dbReference type="EMBL" id="QJB37183.1"/>
    </source>
</evidence>